<feature type="domain" description="HTH luxR-type" evidence="4">
    <location>
        <begin position="202"/>
        <end position="267"/>
    </location>
</feature>
<protein>
    <recommendedName>
        <fullName evidence="4">HTH luxR-type domain-containing protein</fullName>
    </recommendedName>
</protein>
<evidence type="ECO:0000259" key="4">
    <source>
        <dbReference type="PROSITE" id="PS50043"/>
    </source>
</evidence>
<dbReference type="PANTHER" id="PTHR44688">
    <property type="entry name" value="DNA-BINDING TRANSCRIPTIONAL ACTIVATOR DEVR_DOSR"/>
    <property type="match status" value="1"/>
</dbReference>
<dbReference type="GO" id="GO:0003677">
    <property type="term" value="F:DNA binding"/>
    <property type="evidence" value="ECO:0007669"/>
    <property type="project" value="UniProtKB-KW"/>
</dbReference>
<evidence type="ECO:0000256" key="1">
    <source>
        <dbReference type="ARBA" id="ARBA00023015"/>
    </source>
</evidence>
<keyword evidence="2" id="KW-0238">DNA-binding</keyword>
<keyword evidence="6" id="KW-1185">Reference proteome</keyword>
<evidence type="ECO:0000256" key="2">
    <source>
        <dbReference type="ARBA" id="ARBA00023125"/>
    </source>
</evidence>
<dbReference type="SMART" id="SM00421">
    <property type="entry name" value="HTH_LUXR"/>
    <property type="match status" value="1"/>
</dbReference>
<dbReference type="InterPro" id="IPR016032">
    <property type="entry name" value="Sig_transdc_resp-reg_C-effctor"/>
</dbReference>
<evidence type="ECO:0000313" key="6">
    <source>
        <dbReference type="Proteomes" id="UP000054837"/>
    </source>
</evidence>
<dbReference type="PANTHER" id="PTHR44688:SF16">
    <property type="entry name" value="DNA-BINDING TRANSCRIPTIONAL ACTIVATOR DEVR_DOSR"/>
    <property type="match status" value="1"/>
</dbReference>
<dbReference type="SUPFAM" id="SSF46894">
    <property type="entry name" value="C-terminal effector domain of the bipartite response regulators"/>
    <property type="match status" value="1"/>
</dbReference>
<dbReference type="PRINTS" id="PR00038">
    <property type="entry name" value="HTHLUXR"/>
</dbReference>
<comment type="caution">
    <text evidence="5">The sequence shown here is derived from an EMBL/GenBank/DDBJ whole genome shotgun (WGS) entry which is preliminary data.</text>
</comment>
<organism evidence="5 6">
    <name type="scientific">Serinicoccus chungangensis</name>
    <dbReference type="NCBI Taxonomy" id="767452"/>
    <lineage>
        <taxon>Bacteria</taxon>
        <taxon>Bacillati</taxon>
        <taxon>Actinomycetota</taxon>
        <taxon>Actinomycetes</taxon>
        <taxon>Micrococcales</taxon>
        <taxon>Ornithinimicrobiaceae</taxon>
        <taxon>Serinicoccus</taxon>
    </lineage>
</organism>
<dbReference type="STRING" id="767452.AVL62_00250"/>
<dbReference type="EMBL" id="LQBL01000028">
    <property type="protein sequence ID" value="KUG53285.1"/>
    <property type="molecule type" value="Genomic_DNA"/>
</dbReference>
<dbReference type="InterPro" id="IPR036388">
    <property type="entry name" value="WH-like_DNA-bd_sf"/>
</dbReference>
<evidence type="ECO:0000313" key="5">
    <source>
        <dbReference type="EMBL" id="KUG53285.1"/>
    </source>
</evidence>
<dbReference type="GO" id="GO:0006355">
    <property type="term" value="P:regulation of DNA-templated transcription"/>
    <property type="evidence" value="ECO:0007669"/>
    <property type="project" value="InterPro"/>
</dbReference>
<accession>A0A0W8I4V2</accession>
<dbReference type="CDD" id="cd06170">
    <property type="entry name" value="LuxR_C_like"/>
    <property type="match status" value="1"/>
</dbReference>
<gene>
    <name evidence="5" type="ORF">AVL62_00250</name>
</gene>
<dbReference type="InterPro" id="IPR000792">
    <property type="entry name" value="Tscrpt_reg_LuxR_C"/>
</dbReference>
<reference evidence="5 6" key="1">
    <citation type="submission" date="2015-12" db="EMBL/GenBank/DDBJ databases">
        <title>Serinicoccus chungangenesis strain CD08_5 genome sequencing and assembly.</title>
        <authorList>
            <person name="Chander A.M."/>
            <person name="Kaur G."/>
            <person name="Nair G.R."/>
            <person name="Dhawan D.K."/>
            <person name="Kochhar R.K."/>
            <person name="Mayilraj S."/>
            <person name="Bhadada S.K."/>
        </authorList>
    </citation>
    <scope>NUCLEOTIDE SEQUENCE [LARGE SCALE GENOMIC DNA]</scope>
    <source>
        <strain evidence="5 6">CD08_5</strain>
    </source>
</reference>
<dbReference type="AlphaFoldDB" id="A0A0W8I4V2"/>
<evidence type="ECO:0000256" key="3">
    <source>
        <dbReference type="ARBA" id="ARBA00023163"/>
    </source>
</evidence>
<proteinExistence type="predicted"/>
<keyword evidence="3" id="KW-0804">Transcription</keyword>
<keyword evidence="1" id="KW-0805">Transcription regulation</keyword>
<dbReference type="Gene3D" id="1.10.10.10">
    <property type="entry name" value="Winged helix-like DNA-binding domain superfamily/Winged helix DNA-binding domain"/>
    <property type="match status" value="1"/>
</dbReference>
<dbReference type="PROSITE" id="PS50043">
    <property type="entry name" value="HTH_LUXR_2"/>
    <property type="match status" value="1"/>
</dbReference>
<sequence>MTSDKEDVMSISATRRVRRLDELWQLQEVLQQDGPGVGLPLGLLQGVRRVLQCDIVAFNDVDSRRRRHHFLQGVDHEDADEVVAPDPDDPEELAFWEHYWQSACSLPERTGDLSGVRLTSDFYSRRQWHETPYYRESGEGPPPEFEMSTVWGRGSPDRTLRLLCVRFDGPDFGDDDRFLLELLRPHLLMAFHRAESARDRQHGTGVAALTPRQRAVLALAVQGRTNHAIGRELGIAEGTVRTHLMHVYATLGVSSRAAAAALLTAASPDLAPPG</sequence>
<name>A0A0W8I4V2_9MICO</name>
<dbReference type="Pfam" id="PF00196">
    <property type="entry name" value="GerE"/>
    <property type="match status" value="1"/>
</dbReference>
<dbReference type="Proteomes" id="UP000054837">
    <property type="component" value="Unassembled WGS sequence"/>
</dbReference>